<evidence type="ECO:0000313" key="2">
    <source>
        <dbReference type="Proteomes" id="UP000198582"/>
    </source>
</evidence>
<dbReference type="EMBL" id="FOEF01000022">
    <property type="protein sequence ID" value="SEP52724.1"/>
    <property type="molecule type" value="Genomic_DNA"/>
</dbReference>
<sequence>MRSAKPGDRSSHLEVGRFRELGRSHPLSGICTSLPVEPDTFSLKDFARIVRPANARPRAWISGCDHLTASAISRLDK</sequence>
<reference evidence="2" key="1">
    <citation type="submission" date="2016-10" db="EMBL/GenBank/DDBJ databases">
        <authorList>
            <person name="Varghese N."/>
            <person name="Submissions S."/>
        </authorList>
    </citation>
    <scope>NUCLEOTIDE SEQUENCE [LARGE SCALE GENOMIC DNA]</scope>
    <source>
        <strain evidence="2">DSM 44993</strain>
    </source>
</reference>
<gene>
    <name evidence="1" type="ORF">SAMN04489732_1229</name>
</gene>
<evidence type="ECO:0000313" key="1">
    <source>
        <dbReference type="EMBL" id="SEP52724.1"/>
    </source>
</evidence>
<name>A0A1H8YKJ1_9PSEU</name>
<accession>A0A1H8YKJ1</accession>
<keyword evidence="2" id="KW-1185">Reference proteome</keyword>
<dbReference type="Proteomes" id="UP000198582">
    <property type="component" value="Unassembled WGS sequence"/>
</dbReference>
<dbReference type="AlphaFoldDB" id="A0A1H8YKJ1"/>
<organism evidence="1 2">
    <name type="scientific">Amycolatopsis saalfeldensis</name>
    <dbReference type="NCBI Taxonomy" id="394193"/>
    <lineage>
        <taxon>Bacteria</taxon>
        <taxon>Bacillati</taxon>
        <taxon>Actinomycetota</taxon>
        <taxon>Actinomycetes</taxon>
        <taxon>Pseudonocardiales</taxon>
        <taxon>Pseudonocardiaceae</taxon>
        <taxon>Amycolatopsis</taxon>
    </lineage>
</organism>
<dbReference type="STRING" id="394193.SAMN04489732_1229"/>
<protein>
    <submittedName>
        <fullName evidence="1">Uncharacterized protein</fullName>
    </submittedName>
</protein>
<dbReference type="RefSeq" id="WP_091626503.1">
    <property type="nucleotide sequence ID" value="NZ_FOEF01000022.1"/>
</dbReference>
<proteinExistence type="predicted"/>